<dbReference type="InterPro" id="IPR033480">
    <property type="entry name" value="sCache_2"/>
</dbReference>
<accession>A0A6V8MEW2</accession>
<dbReference type="SMART" id="SM01049">
    <property type="entry name" value="Cache_2"/>
    <property type="match status" value="1"/>
</dbReference>
<dbReference type="SMART" id="SM00283">
    <property type="entry name" value="MA"/>
    <property type="match status" value="1"/>
</dbReference>
<organism evidence="12 13">
    <name type="scientific">Geomonas silvestris</name>
    <dbReference type="NCBI Taxonomy" id="2740184"/>
    <lineage>
        <taxon>Bacteria</taxon>
        <taxon>Pseudomonadati</taxon>
        <taxon>Thermodesulfobacteriota</taxon>
        <taxon>Desulfuromonadia</taxon>
        <taxon>Geobacterales</taxon>
        <taxon>Geobacteraceae</taxon>
        <taxon>Geomonas</taxon>
    </lineage>
</organism>
<evidence type="ECO:0000259" key="11">
    <source>
        <dbReference type="PROSITE" id="PS50885"/>
    </source>
</evidence>
<dbReference type="PANTHER" id="PTHR32089:SF112">
    <property type="entry name" value="LYSOZYME-LIKE PROTEIN-RELATED"/>
    <property type="match status" value="1"/>
</dbReference>
<evidence type="ECO:0000256" key="6">
    <source>
        <dbReference type="ARBA" id="ARBA00023224"/>
    </source>
</evidence>
<reference evidence="13" key="1">
    <citation type="submission" date="2020-06" db="EMBL/GenBank/DDBJ databases">
        <title>Draft genomic sequence of Geomonas sp. Red330.</title>
        <authorList>
            <person name="Itoh H."/>
            <person name="Zhenxing X."/>
            <person name="Ushijima N."/>
            <person name="Masuda Y."/>
            <person name="Shiratori Y."/>
            <person name="Senoo K."/>
        </authorList>
    </citation>
    <scope>NUCLEOTIDE SEQUENCE [LARGE SCALE GENOMIC DNA]</scope>
    <source>
        <strain evidence="13">Red330</strain>
    </source>
</reference>
<feature type="transmembrane region" description="Helical" evidence="9">
    <location>
        <begin position="13"/>
        <end position="36"/>
    </location>
</feature>
<keyword evidence="2" id="KW-1003">Cell membrane</keyword>
<evidence type="ECO:0000256" key="7">
    <source>
        <dbReference type="ARBA" id="ARBA00029447"/>
    </source>
</evidence>
<dbReference type="InterPro" id="IPR003660">
    <property type="entry name" value="HAMP_dom"/>
</dbReference>
<evidence type="ECO:0000256" key="5">
    <source>
        <dbReference type="ARBA" id="ARBA00023136"/>
    </source>
</evidence>
<keyword evidence="5 9" id="KW-0472">Membrane</keyword>
<dbReference type="AlphaFoldDB" id="A0A6V8MEW2"/>
<gene>
    <name evidence="12" type="primary">mcp40H-11_1</name>
    <name evidence="12" type="ORF">GMST_06880</name>
</gene>
<dbReference type="PANTHER" id="PTHR32089">
    <property type="entry name" value="METHYL-ACCEPTING CHEMOTAXIS PROTEIN MCPB"/>
    <property type="match status" value="1"/>
</dbReference>
<protein>
    <submittedName>
        <fullName evidence="12">Chemotaxis protein</fullName>
    </submittedName>
</protein>
<sequence>MTALRDWKIRNKIIVAPALMVCIMTAWVVVYLLPLFEKGILKEKQTATRHVVELSFGILSEIDSQVKSGALSPEDGRKLAANRLGALRYGEKDYLWVNDLTPRMVMHPFKPELNGKDLSGVKDPDGKAVFLEFARVSKEKGAGFVEYRWPKPGAEKPVPKVSYVKLFEPWGWVVGSGIYVDDLYQQMFTIKMILLGGDVAFALFIIAFSVVVSRQVTVPVKQMVQMADDLAHGEGDLTKRLGLSHKDEVGEAAQLIDQFIAKVQHSVAQSVESSQETAVASQELSHIVANLTGNVQRQTDMIGESNRLTRDVANNLDITEEMAVSTTETIEATRATLQRFVEDLNRAGGIIIGESEQQAALTAQTQELAARAADIGQVLEIIADIADQTNMLALNASIEAARAGEAGRGFAVVADEVRALAAKTQSSLSQIDAGVQAVVKGVDLVCGANVKSAGRMREIAEETRRLIQNVGETDQRLEGAVTIASELVNKSTYIATRTKELIEHLGEIIVLSGQNNLVAGEVGGVASGLAEKSEQLRGVLSRFRV</sequence>
<comment type="subcellular location">
    <subcellularLocation>
        <location evidence="1">Cell membrane</location>
        <topology evidence="1">Multi-pass membrane protein</topology>
    </subcellularLocation>
</comment>
<dbReference type="SMART" id="SM00304">
    <property type="entry name" value="HAMP"/>
    <property type="match status" value="1"/>
</dbReference>
<dbReference type="PROSITE" id="PS50111">
    <property type="entry name" value="CHEMOTAXIS_TRANSDUC_2"/>
    <property type="match status" value="1"/>
</dbReference>
<evidence type="ECO:0000313" key="12">
    <source>
        <dbReference type="EMBL" id="GFO58363.1"/>
    </source>
</evidence>
<comment type="similarity">
    <text evidence="7">Belongs to the methyl-accepting chemotaxis (MCP) protein family.</text>
</comment>
<feature type="domain" description="Methyl-accepting transducer" evidence="10">
    <location>
        <begin position="266"/>
        <end position="530"/>
    </location>
</feature>
<keyword evidence="6 8" id="KW-0807">Transducer</keyword>
<evidence type="ECO:0000259" key="10">
    <source>
        <dbReference type="PROSITE" id="PS50111"/>
    </source>
</evidence>
<evidence type="ECO:0000256" key="4">
    <source>
        <dbReference type="ARBA" id="ARBA00022989"/>
    </source>
</evidence>
<dbReference type="SUPFAM" id="SSF58104">
    <property type="entry name" value="Methyl-accepting chemotaxis protein (MCP) signaling domain"/>
    <property type="match status" value="1"/>
</dbReference>
<keyword evidence="4 9" id="KW-1133">Transmembrane helix</keyword>
<keyword evidence="13" id="KW-1185">Reference proteome</keyword>
<dbReference type="Gene3D" id="3.30.450.20">
    <property type="entry name" value="PAS domain"/>
    <property type="match status" value="1"/>
</dbReference>
<proteinExistence type="inferred from homology"/>
<evidence type="ECO:0000256" key="8">
    <source>
        <dbReference type="PROSITE-ProRule" id="PRU00284"/>
    </source>
</evidence>
<dbReference type="Pfam" id="PF17200">
    <property type="entry name" value="sCache_2"/>
    <property type="match status" value="1"/>
</dbReference>
<name>A0A6V8MEW2_9BACT</name>
<dbReference type="CDD" id="cd06225">
    <property type="entry name" value="HAMP"/>
    <property type="match status" value="1"/>
</dbReference>
<dbReference type="PROSITE" id="PS50885">
    <property type="entry name" value="HAMP"/>
    <property type="match status" value="1"/>
</dbReference>
<keyword evidence="3 9" id="KW-0812">Transmembrane</keyword>
<comment type="caution">
    <text evidence="12">The sequence shown here is derived from an EMBL/GenBank/DDBJ whole genome shotgun (WGS) entry which is preliminary data.</text>
</comment>
<dbReference type="GO" id="GO:0007165">
    <property type="term" value="P:signal transduction"/>
    <property type="evidence" value="ECO:0007669"/>
    <property type="project" value="UniProtKB-KW"/>
</dbReference>
<dbReference type="RefSeq" id="WP_183353203.1">
    <property type="nucleotide sequence ID" value="NZ_BLXX01000001.1"/>
</dbReference>
<dbReference type="GO" id="GO:0005886">
    <property type="term" value="C:plasma membrane"/>
    <property type="evidence" value="ECO:0007669"/>
    <property type="project" value="UniProtKB-SubCell"/>
</dbReference>
<dbReference type="Pfam" id="PF00015">
    <property type="entry name" value="MCPsignal"/>
    <property type="match status" value="1"/>
</dbReference>
<dbReference type="Pfam" id="PF00672">
    <property type="entry name" value="HAMP"/>
    <property type="match status" value="1"/>
</dbReference>
<evidence type="ECO:0000256" key="3">
    <source>
        <dbReference type="ARBA" id="ARBA00022692"/>
    </source>
</evidence>
<dbReference type="EMBL" id="BLXX01000001">
    <property type="protein sequence ID" value="GFO58363.1"/>
    <property type="molecule type" value="Genomic_DNA"/>
</dbReference>
<evidence type="ECO:0000256" key="9">
    <source>
        <dbReference type="SAM" id="Phobius"/>
    </source>
</evidence>
<evidence type="ECO:0000313" key="13">
    <source>
        <dbReference type="Proteomes" id="UP000556026"/>
    </source>
</evidence>
<evidence type="ECO:0000256" key="2">
    <source>
        <dbReference type="ARBA" id="ARBA00022475"/>
    </source>
</evidence>
<feature type="domain" description="HAMP" evidence="11">
    <location>
        <begin position="214"/>
        <end position="268"/>
    </location>
</feature>
<dbReference type="Proteomes" id="UP000556026">
    <property type="component" value="Unassembled WGS sequence"/>
</dbReference>
<dbReference type="InterPro" id="IPR004089">
    <property type="entry name" value="MCPsignal_dom"/>
</dbReference>
<evidence type="ECO:0000256" key="1">
    <source>
        <dbReference type="ARBA" id="ARBA00004651"/>
    </source>
</evidence>
<dbReference type="Gene3D" id="1.10.287.950">
    <property type="entry name" value="Methyl-accepting chemotaxis protein"/>
    <property type="match status" value="1"/>
</dbReference>